<dbReference type="PANTHER" id="PTHR43591">
    <property type="entry name" value="METHYLTRANSFERASE"/>
    <property type="match status" value="1"/>
</dbReference>
<accession>A0A8H3WU91</accession>
<keyword evidence="4" id="KW-1185">Reference proteome</keyword>
<dbReference type="CDD" id="cd02440">
    <property type="entry name" value="AdoMet_MTases"/>
    <property type="match status" value="1"/>
</dbReference>
<evidence type="ECO:0000256" key="1">
    <source>
        <dbReference type="ARBA" id="ARBA00038158"/>
    </source>
</evidence>
<feature type="region of interest" description="Disordered" evidence="2">
    <location>
        <begin position="1"/>
        <end position="27"/>
    </location>
</feature>
<dbReference type="SUPFAM" id="SSF53335">
    <property type="entry name" value="S-adenosyl-L-methionine-dependent methyltransferases"/>
    <property type="match status" value="1"/>
</dbReference>
<dbReference type="Proteomes" id="UP000434172">
    <property type="component" value="Unassembled WGS sequence"/>
</dbReference>
<dbReference type="AlphaFoldDB" id="A0A8H3WU91"/>
<comment type="similarity">
    <text evidence="1">Belongs to the methyltransferase superfamily. LaeA methyltransferase family.</text>
</comment>
<reference evidence="3 4" key="1">
    <citation type="submission" date="2019-12" db="EMBL/GenBank/DDBJ databases">
        <title>A genome sequence resource for the geographically widespread anthracnose pathogen Colletotrichum asianum.</title>
        <authorList>
            <person name="Meng Y."/>
        </authorList>
    </citation>
    <scope>NUCLEOTIDE SEQUENCE [LARGE SCALE GENOMIC DNA]</scope>
    <source>
        <strain evidence="3 4">ICMP 18580</strain>
    </source>
</reference>
<dbReference type="PANTHER" id="PTHR43591:SF24">
    <property type="entry name" value="2-METHOXY-6-POLYPRENYL-1,4-BENZOQUINOL METHYLASE, MITOCHONDRIAL"/>
    <property type="match status" value="1"/>
</dbReference>
<protein>
    <submittedName>
        <fullName evidence="3">Methyltransferase domain-containing protein</fullName>
    </submittedName>
</protein>
<sequence>MAEHAPQPPVAAPQVGDDAVSITPESVASSKASLRSSIMDFRKENGRTYHRLSDGKYFGPNDETEQDRLDHAHELWVRTWDGLCNSPKKYGANRVLDVGTGTGIWSIDYADEHPEATVIGVDLSPIQPDFVPPNCYFEVDDVDKPWIFSQPFDFIFVRAMVGSFRSWPRFLSQAYDNLEPGGYIELHDNNFPATCGDGTMTDDSYIWQWTQNVVKATDAAGQPITTAPSFKRLLQEAGFVDVQERMEYWPVGTWAADPRQKNIGLWCAESMTQGIESICMALFTRMLDWTKDEVLVFCAHVRDEMKKGKVHAYFLVYSVWGRKPEREASEPPEA</sequence>
<gene>
    <name evidence="3" type="ORF">GQ607_001908</name>
</gene>
<evidence type="ECO:0000256" key="2">
    <source>
        <dbReference type="SAM" id="MobiDB-lite"/>
    </source>
</evidence>
<evidence type="ECO:0000313" key="4">
    <source>
        <dbReference type="Proteomes" id="UP000434172"/>
    </source>
</evidence>
<dbReference type="Gene3D" id="3.40.50.150">
    <property type="entry name" value="Vaccinia Virus protein VP39"/>
    <property type="match status" value="1"/>
</dbReference>
<proteinExistence type="inferred from homology"/>
<organism evidence="3 4">
    <name type="scientific">Colletotrichum asianum</name>
    <dbReference type="NCBI Taxonomy" id="702518"/>
    <lineage>
        <taxon>Eukaryota</taxon>
        <taxon>Fungi</taxon>
        <taxon>Dikarya</taxon>
        <taxon>Ascomycota</taxon>
        <taxon>Pezizomycotina</taxon>
        <taxon>Sordariomycetes</taxon>
        <taxon>Hypocreomycetidae</taxon>
        <taxon>Glomerellales</taxon>
        <taxon>Glomerellaceae</taxon>
        <taxon>Colletotrichum</taxon>
        <taxon>Colletotrichum gloeosporioides species complex</taxon>
    </lineage>
</organism>
<dbReference type="GO" id="GO:0008168">
    <property type="term" value="F:methyltransferase activity"/>
    <property type="evidence" value="ECO:0007669"/>
    <property type="project" value="UniProtKB-KW"/>
</dbReference>
<dbReference type="InterPro" id="IPR029063">
    <property type="entry name" value="SAM-dependent_MTases_sf"/>
</dbReference>
<keyword evidence="3" id="KW-0489">Methyltransferase</keyword>
<evidence type="ECO:0000313" key="3">
    <source>
        <dbReference type="EMBL" id="KAF0331038.1"/>
    </source>
</evidence>
<dbReference type="EMBL" id="WOWK01000005">
    <property type="protein sequence ID" value="KAF0331038.1"/>
    <property type="molecule type" value="Genomic_DNA"/>
</dbReference>
<feature type="compositionally biased region" description="Pro residues" evidence="2">
    <location>
        <begin position="1"/>
        <end position="11"/>
    </location>
</feature>
<dbReference type="Pfam" id="PF13489">
    <property type="entry name" value="Methyltransf_23"/>
    <property type="match status" value="1"/>
</dbReference>
<dbReference type="OrthoDB" id="2013972at2759"/>
<name>A0A8H3WU91_9PEZI</name>
<dbReference type="GO" id="GO:0032259">
    <property type="term" value="P:methylation"/>
    <property type="evidence" value="ECO:0007669"/>
    <property type="project" value="UniProtKB-KW"/>
</dbReference>
<keyword evidence="3" id="KW-0808">Transferase</keyword>
<comment type="caution">
    <text evidence="3">The sequence shown here is derived from an EMBL/GenBank/DDBJ whole genome shotgun (WGS) entry which is preliminary data.</text>
</comment>